<organism evidence="1 2">
    <name type="scientific">Actinomadura namibiensis</name>
    <dbReference type="NCBI Taxonomy" id="182080"/>
    <lineage>
        <taxon>Bacteria</taxon>
        <taxon>Bacillati</taxon>
        <taxon>Actinomycetota</taxon>
        <taxon>Actinomycetes</taxon>
        <taxon>Streptosporangiales</taxon>
        <taxon>Thermomonosporaceae</taxon>
        <taxon>Actinomadura</taxon>
    </lineage>
</organism>
<comment type="caution">
    <text evidence="1">The sequence shown here is derived from an EMBL/GenBank/DDBJ whole genome shotgun (WGS) entry which is preliminary data.</text>
</comment>
<dbReference type="AlphaFoldDB" id="A0A7W3LME1"/>
<accession>A0A7W3LME1</accession>
<keyword evidence="2" id="KW-1185">Reference proteome</keyword>
<proteinExistence type="predicted"/>
<dbReference type="EMBL" id="JACJIA010000003">
    <property type="protein sequence ID" value="MBA8950823.1"/>
    <property type="molecule type" value="Genomic_DNA"/>
</dbReference>
<gene>
    <name evidence="1" type="ORF">HNR61_002454</name>
</gene>
<evidence type="ECO:0008006" key="3">
    <source>
        <dbReference type="Google" id="ProtNLM"/>
    </source>
</evidence>
<evidence type="ECO:0000313" key="1">
    <source>
        <dbReference type="EMBL" id="MBA8950823.1"/>
    </source>
</evidence>
<protein>
    <recommendedName>
        <fullName evidence="3">RADC family protein</fullName>
    </recommendedName>
</protein>
<sequence>MDVTYIGSGPYCYANSLAMLLGGEAPPPAVIEVLTGSPYGMELIGGRLPLFDPFGWDPEIGLDAAIGLLGWECERVDGGTAAEALDRLRRAVAAGPVLAGPLEMGLLAFQPGSGKAVGADHYLVVLEVGDGTVLVHDPQGYPYATLSVDAFAEAWRGESVAYLDRPFRMRHRFVRRERVGPEEALRRSLPAGLAWLGGRTDVAVPPGTLGQAEAAERTAELVEAGLDPEIRGLWEAFAVRVGARRLNDLAACLSSLGLDAGAAVAAEQARIVGGLQGPLVAGDDVAVAAGLRRLAPTYERLRAVLSR</sequence>
<dbReference type="RefSeq" id="WP_182843249.1">
    <property type="nucleotide sequence ID" value="NZ_BAAALP010000115.1"/>
</dbReference>
<reference evidence="1 2" key="1">
    <citation type="submission" date="2020-08" db="EMBL/GenBank/DDBJ databases">
        <title>Genomic Encyclopedia of Type Strains, Phase IV (KMG-IV): sequencing the most valuable type-strain genomes for metagenomic binning, comparative biology and taxonomic classification.</title>
        <authorList>
            <person name="Goeker M."/>
        </authorList>
    </citation>
    <scope>NUCLEOTIDE SEQUENCE [LARGE SCALE GENOMIC DNA]</scope>
    <source>
        <strain evidence="1 2">DSM 44197</strain>
    </source>
</reference>
<evidence type="ECO:0000313" key="2">
    <source>
        <dbReference type="Proteomes" id="UP000572680"/>
    </source>
</evidence>
<name>A0A7W3LME1_ACTNM</name>
<dbReference type="Proteomes" id="UP000572680">
    <property type="component" value="Unassembled WGS sequence"/>
</dbReference>